<evidence type="ECO:0000313" key="4">
    <source>
        <dbReference type="Proteomes" id="UP000242638"/>
    </source>
</evidence>
<reference evidence="3" key="3">
    <citation type="submission" date="2025-09" db="UniProtKB">
        <authorList>
            <consortium name="Ensembl"/>
        </authorList>
    </citation>
    <scope>IDENTIFICATION</scope>
    <source>
        <strain evidence="3">Guanapo</strain>
    </source>
</reference>
<organism evidence="3 4">
    <name type="scientific">Poecilia reticulata</name>
    <name type="common">Guppy</name>
    <name type="synonym">Acanthophacelus reticulatus</name>
    <dbReference type="NCBI Taxonomy" id="8081"/>
    <lineage>
        <taxon>Eukaryota</taxon>
        <taxon>Metazoa</taxon>
        <taxon>Chordata</taxon>
        <taxon>Craniata</taxon>
        <taxon>Vertebrata</taxon>
        <taxon>Euteleostomi</taxon>
        <taxon>Actinopterygii</taxon>
        <taxon>Neopterygii</taxon>
        <taxon>Teleostei</taxon>
        <taxon>Neoteleostei</taxon>
        <taxon>Acanthomorphata</taxon>
        <taxon>Ovalentaria</taxon>
        <taxon>Atherinomorphae</taxon>
        <taxon>Cyprinodontiformes</taxon>
        <taxon>Poeciliidae</taxon>
        <taxon>Poeciliinae</taxon>
        <taxon>Poecilia</taxon>
    </lineage>
</organism>
<keyword evidence="2" id="KW-0732">Signal</keyword>
<accession>A0A3P9QHX3</accession>
<dbReference type="Proteomes" id="UP000242638">
    <property type="component" value="Unassembled WGS sequence"/>
</dbReference>
<protein>
    <recommendedName>
        <fullName evidence="5">Secreted protein</fullName>
    </recommendedName>
</protein>
<reference evidence="4" key="1">
    <citation type="submission" date="2013-11" db="EMBL/GenBank/DDBJ databases">
        <title>The genomic landscape of the Guanapo guppy.</title>
        <authorList>
            <person name="Kuenstner A."/>
            <person name="Dreyer C."/>
        </authorList>
    </citation>
    <scope>NUCLEOTIDE SEQUENCE</scope>
    <source>
        <strain evidence="4">Guanapo</strain>
    </source>
</reference>
<name>A0A3P9QHX3_POERE</name>
<dbReference type="AlphaFoldDB" id="A0A3P9QHX3"/>
<proteinExistence type="predicted"/>
<feature type="chain" id="PRO_5018042515" description="Secreted protein" evidence="2">
    <location>
        <begin position="26"/>
        <end position="103"/>
    </location>
</feature>
<evidence type="ECO:0000256" key="1">
    <source>
        <dbReference type="SAM" id="MobiDB-lite"/>
    </source>
</evidence>
<feature type="region of interest" description="Disordered" evidence="1">
    <location>
        <begin position="43"/>
        <end position="103"/>
    </location>
</feature>
<dbReference type="Ensembl" id="ENSPRET00000034106.1">
    <property type="protein sequence ID" value="ENSPREP00000033726.1"/>
    <property type="gene ID" value="ENSPREG00000022849.1"/>
</dbReference>
<evidence type="ECO:0000256" key="2">
    <source>
        <dbReference type="SAM" id="SignalP"/>
    </source>
</evidence>
<sequence length="103" mass="11958">MTGVSLLQSVLLFLTDLKCILLCSALRGVARLRQHQRKLLKTNASCPLKKSHKSELKKKNQTNQKNNLFGFELQRQTRRDSLGQQKQQKEKKKKSISEKFSQF</sequence>
<keyword evidence="4" id="KW-1185">Reference proteome</keyword>
<feature type="signal peptide" evidence="2">
    <location>
        <begin position="1"/>
        <end position="25"/>
    </location>
</feature>
<reference evidence="3" key="2">
    <citation type="submission" date="2025-08" db="UniProtKB">
        <authorList>
            <consortium name="Ensembl"/>
        </authorList>
    </citation>
    <scope>IDENTIFICATION</scope>
    <source>
        <strain evidence="3">Guanapo</strain>
    </source>
</reference>
<evidence type="ECO:0000313" key="3">
    <source>
        <dbReference type="Ensembl" id="ENSPREP00000033726.1"/>
    </source>
</evidence>
<evidence type="ECO:0008006" key="5">
    <source>
        <dbReference type="Google" id="ProtNLM"/>
    </source>
</evidence>